<reference evidence="2" key="1">
    <citation type="submission" date="2020-05" db="EMBL/GenBank/DDBJ databases">
        <authorList>
            <person name="Chiriac C."/>
            <person name="Salcher M."/>
            <person name="Ghai R."/>
            <person name="Kavagutti S V."/>
        </authorList>
    </citation>
    <scope>NUCLEOTIDE SEQUENCE</scope>
</reference>
<gene>
    <name evidence="2" type="ORF">UFOPK1726_00785</name>
</gene>
<feature type="region of interest" description="Disordered" evidence="1">
    <location>
        <begin position="1"/>
        <end position="192"/>
    </location>
</feature>
<dbReference type="AlphaFoldDB" id="A0A6J6EWZ8"/>
<sequence>MHRGRRQRGGGGRCLPRPLHRQAAQGRAAAAPARLHGRGGPGGRRRAGGAARRPGDDERRGAAVRGAARRARLRPAGRQQRPALLHPPRGRARCGRCLATRGRHRGRRGAGAHGEGAAREEGQDRRRAVARSGAGRAGEAVVVRPHAVGGRGRCEGRHQGPHAAALPGQPRHAGIRPGAAKAARESMSEQNPTPLDEARAAMAFHPRDWAADHRDAWAWGIVVGWGDDGLAEVAAKHGWPDEKVARLRALHEAMEAAHGKR</sequence>
<feature type="compositionally biased region" description="Basic and acidic residues" evidence="1">
    <location>
        <begin position="116"/>
        <end position="127"/>
    </location>
</feature>
<proteinExistence type="predicted"/>
<accession>A0A6J6EWZ8</accession>
<evidence type="ECO:0000313" key="2">
    <source>
        <dbReference type="EMBL" id="CAB4579244.1"/>
    </source>
</evidence>
<evidence type="ECO:0000256" key="1">
    <source>
        <dbReference type="SAM" id="MobiDB-lite"/>
    </source>
</evidence>
<feature type="compositionally biased region" description="Low complexity" evidence="1">
    <location>
        <begin position="21"/>
        <end position="34"/>
    </location>
</feature>
<dbReference type="EMBL" id="CAEZTT010000088">
    <property type="protein sequence ID" value="CAB4579244.1"/>
    <property type="molecule type" value="Genomic_DNA"/>
</dbReference>
<name>A0A6J6EWZ8_9ZZZZ</name>
<feature type="compositionally biased region" description="Low complexity" evidence="1">
    <location>
        <begin position="130"/>
        <end position="144"/>
    </location>
</feature>
<protein>
    <submittedName>
        <fullName evidence="2">Unannotated protein</fullName>
    </submittedName>
</protein>
<organism evidence="2">
    <name type="scientific">freshwater metagenome</name>
    <dbReference type="NCBI Taxonomy" id="449393"/>
    <lineage>
        <taxon>unclassified sequences</taxon>
        <taxon>metagenomes</taxon>
        <taxon>ecological metagenomes</taxon>
    </lineage>
</organism>
<feature type="compositionally biased region" description="Basic residues" evidence="1">
    <location>
        <begin position="101"/>
        <end position="110"/>
    </location>
</feature>